<name>A0A9P7RQ42_9AGAR</name>
<dbReference type="OrthoDB" id="2984690at2759"/>
<dbReference type="AlphaFoldDB" id="A0A9P7RQ42"/>
<comment type="caution">
    <text evidence="1">The sequence shown here is derived from an EMBL/GenBank/DDBJ whole genome shotgun (WGS) entry which is preliminary data.</text>
</comment>
<dbReference type="GeneID" id="66082375"/>
<evidence type="ECO:0000313" key="2">
    <source>
        <dbReference type="Proteomes" id="UP001049176"/>
    </source>
</evidence>
<dbReference type="EMBL" id="CM032189">
    <property type="protein sequence ID" value="KAG7087323.1"/>
    <property type="molecule type" value="Genomic_DNA"/>
</dbReference>
<keyword evidence="2" id="KW-1185">Reference proteome</keyword>
<proteinExistence type="predicted"/>
<gene>
    <name evidence="1" type="ORF">E1B28_013300</name>
</gene>
<dbReference type="Proteomes" id="UP001049176">
    <property type="component" value="Chromosome 9"/>
</dbReference>
<sequence>MPKELFITDDERVKLPVGKRLLPQGNPFFVGASVDRTPPPSSTQGSNALKKIDKTLADRLHRLDQRSLLTGAVSSDMDAAHILKAVRDDENLKKEVERILNRQCILGSDGGEFELDGVQNVFLVEANFHRMYDLRNGFAIVPITSQL</sequence>
<dbReference type="RefSeq" id="XP_043003794.1">
    <property type="nucleotide sequence ID" value="XM_043158447.1"/>
</dbReference>
<accession>A0A9P7RQ42</accession>
<reference evidence="1" key="1">
    <citation type="journal article" date="2021" name="Genome Biol. Evol.">
        <title>The assembled and annotated genome of the fairy-ring fungus Marasmius oreades.</title>
        <authorList>
            <person name="Hiltunen M."/>
            <person name="Ament-Velasquez S.L."/>
            <person name="Johannesson H."/>
        </authorList>
    </citation>
    <scope>NUCLEOTIDE SEQUENCE</scope>
    <source>
        <strain evidence="1">03SP1</strain>
    </source>
</reference>
<organism evidence="1 2">
    <name type="scientific">Marasmius oreades</name>
    <name type="common">fairy-ring Marasmius</name>
    <dbReference type="NCBI Taxonomy" id="181124"/>
    <lineage>
        <taxon>Eukaryota</taxon>
        <taxon>Fungi</taxon>
        <taxon>Dikarya</taxon>
        <taxon>Basidiomycota</taxon>
        <taxon>Agaricomycotina</taxon>
        <taxon>Agaricomycetes</taxon>
        <taxon>Agaricomycetidae</taxon>
        <taxon>Agaricales</taxon>
        <taxon>Marasmiineae</taxon>
        <taxon>Marasmiaceae</taxon>
        <taxon>Marasmius</taxon>
    </lineage>
</organism>
<dbReference type="KEGG" id="more:E1B28_013300"/>
<evidence type="ECO:0000313" key="1">
    <source>
        <dbReference type="EMBL" id="KAG7087323.1"/>
    </source>
</evidence>
<protein>
    <submittedName>
        <fullName evidence="1">Uncharacterized protein</fullName>
    </submittedName>
</protein>